<sequence>MQSVCGLYQVYEDSRPILFDHMLTRKSDFPGIWEVYCSKCGKPYYFYKDDGAERLYLDATYMVCMQKMRQNT</sequence>
<name>B0DLY5_LACBS</name>
<dbReference type="EMBL" id="DS547118">
    <property type="protein sequence ID" value="EDR04476.1"/>
    <property type="molecule type" value="Genomic_DNA"/>
</dbReference>
<dbReference type="GeneID" id="6080635"/>
<organism evidence="3">
    <name type="scientific">Laccaria bicolor (strain S238N-H82 / ATCC MYA-4686)</name>
    <name type="common">Bicoloured deceiver</name>
    <name type="synonym">Laccaria laccata var. bicolor</name>
    <dbReference type="NCBI Taxonomy" id="486041"/>
    <lineage>
        <taxon>Eukaryota</taxon>
        <taxon>Fungi</taxon>
        <taxon>Dikarya</taxon>
        <taxon>Basidiomycota</taxon>
        <taxon>Agaricomycotina</taxon>
        <taxon>Agaricomycetes</taxon>
        <taxon>Agaricomycetidae</taxon>
        <taxon>Agaricales</taxon>
        <taxon>Agaricineae</taxon>
        <taxon>Hydnangiaceae</taxon>
        <taxon>Laccaria</taxon>
    </lineage>
</organism>
<protein>
    <submittedName>
        <fullName evidence="1">Predicted protein</fullName>
    </submittedName>
</protein>
<keyword evidence="3" id="KW-1185">Reference proteome</keyword>
<dbReference type="EMBL" id="DS547118">
    <property type="protein sequence ID" value="EDR04475.1"/>
    <property type="molecule type" value="Genomic_DNA"/>
</dbReference>
<dbReference type="RefSeq" id="XP_001884995.1">
    <property type="nucleotide sequence ID" value="XM_001884960.1"/>
</dbReference>
<dbReference type="KEGG" id="lbc:LACBIDRAFT_304587"/>
<dbReference type="HOGENOM" id="CLU_2838115_0_0_1"/>
<evidence type="ECO:0000313" key="1">
    <source>
        <dbReference type="EMBL" id="EDR04475.1"/>
    </source>
</evidence>
<dbReference type="RefSeq" id="XP_001884994.1">
    <property type="nucleotide sequence ID" value="XM_001884959.1"/>
</dbReference>
<reference evidence="1 3" key="1">
    <citation type="journal article" date="2008" name="Nature">
        <title>The genome of Laccaria bicolor provides insights into mycorrhizal symbiosis.</title>
        <authorList>
            <person name="Martin F."/>
            <person name="Aerts A."/>
            <person name="Ahren D."/>
            <person name="Brun A."/>
            <person name="Danchin E.G.J."/>
            <person name="Duchaussoy F."/>
            <person name="Gibon J."/>
            <person name="Kohler A."/>
            <person name="Lindquist E."/>
            <person name="Pereda V."/>
            <person name="Salamov A."/>
            <person name="Shapiro H.J."/>
            <person name="Wuyts J."/>
            <person name="Blaudez D."/>
            <person name="Buee M."/>
            <person name="Brokstein P."/>
            <person name="Canbaeck B."/>
            <person name="Cohen D."/>
            <person name="Courty P.E."/>
            <person name="Coutinho P.M."/>
            <person name="Delaruelle C."/>
            <person name="Detter J.C."/>
            <person name="Deveau A."/>
            <person name="DiFazio S."/>
            <person name="Duplessis S."/>
            <person name="Fraissinet-Tachet L."/>
            <person name="Lucic E."/>
            <person name="Frey-Klett P."/>
            <person name="Fourrey C."/>
            <person name="Feussner I."/>
            <person name="Gay G."/>
            <person name="Grimwood J."/>
            <person name="Hoegger P.J."/>
            <person name="Jain P."/>
            <person name="Kilaru S."/>
            <person name="Labbe J."/>
            <person name="Lin Y.C."/>
            <person name="Legue V."/>
            <person name="Le Tacon F."/>
            <person name="Marmeisse R."/>
            <person name="Melayah D."/>
            <person name="Montanini B."/>
            <person name="Muratet M."/>
            <person name="Nehls U."/>
            <person name="Niculita-Hirzel H."/>
            <person name="Oudot-Le Secq M.P."/>
            <person name="Peter M."/>
            <person name="Quesneville H."/>
            <person name="Rajashekar B."/>
            <person name="Reich M."/>
            <person name="Rouhier N."/>
            <person name="Schmutz J."/>
            <person name="Yin T."/>
            <person name="Chalot M."/>
            <person name="Henrissat B."/>
            <person name="Kuees U."/>
            <person name="Lucas S."/>
            <person name="Van de Peer Y."/>
            <person name="Podila G.K."/>
            <person name="Polle A."/>
            <person name="Pukkila P.J."/>
            <person name="Richardson P.M."/>
            <person name="Rouze P."/>
            <person name="Sanders I.R."/>
            <person name="Stajich J.E."/>
            <person name="Tunlid A."/>
            <person name="Tuskan G."/>
            <person name="Grigoriev I.V."/>
        </authorList>
    </citation>
    <scope>NUCLEOTIDE SEQUENCE [LARGE SCALE GENOMIC DNA]</scope>
    <source>
        <strain evidence="3">S238N-H82 / ATCC MYA-4686</strain>
    </source>
</reference>
<dbReference type="OrthoDB" id="3075332at2759"/>
<dbReference type="GeneID" id="6080634"/>
<dbReference type="Proteomes" id="UP000001194">
    <property type="component" value="Unassembled WGS sequence"/>
</dbReference>
<evidence type="ECO:0000313" key="3">
    <source>
        <dbReference type="Proteomes" id="UP000001194"/>
    </source>
</evidence>
<gene>
    <name evidence="1" type="ORF">LACBIDRAFT_304584</name>
    <name evidence="2" type="ORF">LACBIDRAFT_304587</name>
</gene>
<dbReference type="InParanoid" id="B0DLY5"/>
<evidence type="ECO:0000313" key="2">
    <source>
        <dbReference type="EMBL" id="EDR04476.1"/>
    </source>
</evidence>
<accession>B0DLY5</accession>
<dbReference type="AlphaFoldDB" id="B0DLY5"/>
<proteinExistence type="predicted"/>
<dbReference type="KEGG" id="lbc:LACBIDRAFT_304584"/>